<feature type="chain" id="PRO_5043033470" description="Aminopeptidase" evidence="21">
    <location>
        <begin position="18"/>
        <end position="898"/>
    </location>
</feature>
<dbReference type="FunFam" id="2.60.40.1730:FF:000012">
    <property type="entry name" value="Aminopeptidase N"/>
    <property type="match status" value="1"/>
</dbReference>
<dbReference type="GO" id="GO:0070006">
    <property type="term" value="F:metalloaminopeptidase activity"/>
    <property type="evidence" value="ECO:0007669"/>
    <property type="project" value="TreeGrafter"/>
</dbReference>
<keyword evidence="5" id="KW-0336">GPI-anchor</keyword>
<keyword evidence="6 20" id="KW-0645">Protease</keyword>
<dbReference type="SUPFAM" id="SSF55486">
    <property type="entry name" value="Metalloproteases ('zincins'), catalytic domain"/>
    <property type="match status" value="1"/>
</dbReference>
<dbReference type="GO" id="GO:0006508">
    <property type="term" value="P:proteolysis"/>
    <property type="evidence" value="ECO:0007669"/>
    <property type="project" value="UniProtKB-KW"/>
</dbReference>
<keyword evidence="4 20" id="KW-0031">Aminopeptidase</keyword>
<evidence type="ECO:0000256" key="20">
    <source>
        <dbReference type="RuleBase" id="RU364040"/>
    </source>
</evidence>
<dbReference type="CDD" id="cd09601">
    <property type="entry name" value="M1_APN-Q_like"/>
    <property type="match status" value="1"/>
</dbReference>
<dbReference type="FunFam" id="1.10.390.10:FF:000013">
    <property type="entry name" value="Aminopeptidase N"/>
    <property type="match status" value="1"/>
</dbReference>
<dbReference type="GO" id="GO:0005886">
    <property type="term" value="C:plasma membrane"/>
    <property type="evidence" value="ECO:0007669"/>
    <property type="project" value="UniProtKB-SubCell"/>
</dbReference>
<evidence type="ECO:0000259" key="24">
    <source>
        <dbReference type="Pfam" id="PF17900"/>
    </source>
</evidence>
<comment type="similarity">
    <text evidence="3 20">Belongs to the peptidase M1 family.</text>
</comment>
<dbReference type="InterPro" id="IPR024571">
    <property type="entry name" value="ERAP1-like_C_dom"/>
</dbReference>
<dbReference type="GO" id="GO:0005615">
    <property type="term" value="C:extracellular space"/>
    <property type="evidence" value="ECO:0007669"/>
    <property type="project" value="TreeGrafter"/>
</dbReference>
<keyword evidence="10 18" id="KW-0862">Zinc</keyword>
<keyword evidence="9 20" id="KW-0378">Hydrolase</keyword>
<sequence length="898" mass="104593">MLFKLILELICVTCVWCQMEGYFLPKNVKPIRYNLTIAPNTFNVQQGYFYGSITIDIEALENTSNITLHAKELTINKYLIRVTDVNNNKIRLRNTTEDESKEFYILHLKDELKKGRRYIIMFGKYTGTLLNDKAGFFYAKYKDQNNNSKYMVVTEFEPTDARKTFPCFDEPHLKATFIVNIIRQGSYLSASNEELLSTRHLGNNLYLDTFKETVLMSTYILAFTVCEFKYTKTNDRIRLLVRPETLEDGSTEFMLDEAAKLLRNIETYTGIPYTLKKLDLLAIPEKYFLDGAMENWGLVIYNEKYLICSNSSSLTDKQKCATYSGHEFAHQWFGNLVTPKSWNYVWLSEGFAAYFQYFVTALVEPTWRLDEQYVVEELQSCFRSDIAPFTEPMNYIFADSDDFPSSIIYYYKASAVIRMTEHFLTHDLFVQSLRTYLRKYMFDSTVPDDLFNEYQKSINDANANHLLGGLTVHQILNPWVTNVGHPIVTVTRNYQTGQITFTQKTFDKTEEIDKNIWPIPITYYVNGIGPRSFVDTTTDFWLTERSFTIQTPINNEWILLNKHMIGYYRVTYDETNWKRITKFLQTNDITVIPPVNRAQLIDDVIFLSQSLQLNFELALNLTTYLSRETDYIPMSSFSTNFIDLDRSLSSKPEYNIFKNYVKWIFDASYKSVGLREKPYDTHIDKLLRILVAKWMCRFGDANCQNLGIDYLTQWQTTGILNIPIDLQFPLLCGAVQISNAPSWNFLLQQYYLTKDRNVKTNLIKALGCTNEKSKIINFMEIIYNLDNNISPEDRSSAIGSMMLFSDEGMGTVLDYLINTNTSDKRYKEAFSPVSAVVGLSSAYESKLNILKKSKRLIELPIFFYTDESLTEDELLFMEETSKWLQKYSKIIMERSSFA</sequence>
<dbReference type="Pfam" id="PF01433">
    <property type="entry name" value="Peptidase_M1"/>
    <property type="match status" value="1"/>
</dbReference>
<feature type="domain" description="Peptidase M1 membrane alanine aminopeptidase" evidence="22">
    <location>
        <begin position="253"/>
        <end position="479"/>
    </location>
</feature>
<evidence type="ECO:0000256" key="15">
    <source>
        <dbReference type="ARBA" id="ARBA00023180"/>
    </source>
</evidence>
<dbReference type="InterPro" id="IPR014782">
    <property type="entry name" value="Peptidase_M1_dom"/>
</dbReference>
<keyword evidence="7" id="KW-0812">Transmembrane</keyword>
<proteinExistence type="inferred from homology"/>
<evidence type="ECO:0000256" key="5">
    <source>
        <dbReference type="ARBA" id="ARBA00022622"/>
    </source>
</evidence>
<dbReference type="EMBL" id="JARPUR010000002">
    <property type="protein sequence ID" value="KAK4880865.1"/>
    <property type="molecule type" value="Genomic_DNA"/>
</dbReference>
<feature type="binding site" evidence="18">
    <location>
        <position position="326"/>
    </location>
    <ligand>
        <name>Zn(2+)</name>
        <dbReference type="ChEBI" id="CHEBI:29105"/>
        <note>catalytic</note>
    </ligand>
</feature>
<evidence type="ECO:0000256" key="17">
    <source>
        <dbReference type="PIRSR" id="PIRSR634016-1"/>
    </source>
</evidence>
<evidence type="ECO:0000256" key="12">
    <source>
        <dbReference type="ARBA" id="ARBA00022989"/>
    </source>
</evidence>
<comment type="subcellular location">
    <subcellularLocation>
        <location evidence="2">Cell membrane</location>
        <topology evidence="2">Lipid-anchor</topology>
        <topology evidence="2">GPI-anchor</topology>
    </subcellularLocation>
    <subcellularLocation>
        <location evidence="1">Membrane</location>
        <topology evidence="1">Single-pass type II membrane protein</topology>
    </subcellularLocation>
</comment>
<evidence type="ECO:0000256" key="2">
    <source>
        <dbReference type="ARBA" id="ARBA00004609"/>
    </source>
</evidence>
<dbReference type="Pfam" id="PF17900">
    <property type="entry name" value="Peptidase_M1_N"/>
    <property type="match status" value="1"/>
</dbReference>
<dbReference type="Gene3D" id="1.25.50.20">
    <property type="match status" value="1"/>
</dbReference>
<feature type="domain" description="ERAP1-like C-terminal" evidence="23">
    <location>
        <begin position="557"/>
        <end position="818"/>
    </location>
</feature>
<evidence type="ECO:0000256" key="6">
    <source>
        <dbReference type="ARBA" id="ARBA00022670"/>
    </source>
</evidence>
<dbReference type="Gene3D" id="1.10.390.10">
    <property type="entry name" value="Neutral Protease Domain 2"/>
    <property type="match status" value="1"/>
</dbReference>
<keyword evidence="14" id="KW-0472">Membrane</keyword>
<dbReference type="Pfam" id="PF11838">
    <property type="entry name" value="ERAP1_C"/>
    <property type="match status" value="1"/>
</dbReference>
<dbReference type="AlphaFoldDB" id="A0AAN7Q5K5"/>
<keyword evidence="26" id="KW-1185">Reference proteome</keyword>
<accession>A0AAN7Q5K5</accession>
<dbReference type="EC" id="3.4.11.-" evidence="20"/>
<keyword evidence="13 20" id="KW-0482">Metalloprotease</keyword>
<evidence type="ECO:0000256" key="14">
    <source>
        <dbReference type="ARBA" id="ARBA00023136"/>
    </source>
</evidence>
<feature type="binding site" evidence="18">
    <location>
        <position position="349"/>
    </location>
    <ligand>
        <name>Zn(2+)</name>
        <dbReference type="ChEBI" id="CHEBI:29105"/>
        <note>catalytic</note>
    </ligand>
</feature>
<evidence type="ECO:0000256" key="9">
    <source>
        <dbReference type="ARBA" id="ARBA00022801"/>
    </source>
</evidence>
<evidence type="ECO:0000256" key="18">
    <source>
        <dbReference type="PIRSR" id="PIRSR634016-3"/>
    </source>
</evidence>
<dbReference type="InterPro" id="IPR050344">
    <property type="entry name" value="Peptidase_M1_aminopeptidases"/>
</dbReference>
<dbReference type="GO" id="GO:0008270">
    <property type="term" value="F:zinc ion binding"/>
    <property type="evidence" value="ECO:0007669"/>
    <property type="project" value="UniProtKB-UniRule"/>
</dbReference>
<dbReference type="SUPFAM" id="SSF63737">
    <property type="entry name" value="Leukotriene A4 hydrolase N-terminal domain"/>
    <property type="match status" value="1"/>
</dbReference>
<dbReference type="GO" id="GO:0005737">
    <property type="term" value="C:cytoplasm"/>
    <property type="evidence" value="ECO:0007669"/>
    <property type="project" value="TreeGrafter"/>
</dbReference>
<dbReference type="InterPro" id="IPR001930">
    <property type="entry name" value="Peptidase_M1"/>
</dbReference>
<evidence type="ECO:0000256" key="21">
    <source>
        <dbReference type="SAM" id="SignalP"/>
    </source>
</evidence>
<evidence type="ECO:0000256" key="8">
    <source>
        <dbReference type="ARBA" id="ARBA00022723"/>
    </source>
</evidence>
<evidence type="ECO:0000256" key="3">
    <source>
        <dbReference type="ARBA" id="ARBA00010136"/>
    </source>
</evidence>
<comment type="cofactor">
    <cofactor evidence="18 20">
        <name>Zn(2+)</name>
        <dbReference type="ChEBI" id="CHEBI:29105"/>
    </cofactor>
    <text evidence="18 20">Binds 1 zinc ion per subunit.</text>
</comment>
<protein>
    <recommendedName>
        <fullName evidence="20">Aminopeptidase</fullName>
        <ecNumber evidence="20">3.4.11.-</ecNumber>
    </recommendedName>
</protein>
<dbReference type="PANTHER" id="PTHR11533">
    <property type="entry name" value="PROTEASE M1 ZINC METALLOPROTEASE"/>
    <property type="match status" value="1"/>
</dbReference>
<keyword evidence="16" id="KW-0449">Lipoprotein</keyword>
<dbReference type="InterPro" id="IPR045357">
    <property type="entry name" value="Aminopeptidase_N-like_N"/>
</dbReference>
<name>A0AAN7Q5K5_9COLE</name>
<keyword evidence="11" id="KW-0735">Signal-anchor</keyword>
<feature type="site" description="Transition state stabilizer" evidence="19">
    <location>
        <position position="410"/>
    </location>
</feature>
<reference evidence="26" key="1">
    <citation type="submission" date="2023-01" db="EMBL/GenBank/DDBJ databases">
        <title>Key to firefly adult light organ development and bioluminescence: homeobox transcription factors regulate luciferase expression and transportation to peroxisome.</title>
        <authorList>
            <person name="Fu X."/>
        </authorList>
    </citation>
    <scope>NUCLEOTIDE SEQUENCE [LARGE SCALE GENOMIC DNA]</scope>
</reference>
<feature type="binding site" evidence="18">
    <location>
        <position position="330"/>
    </location>
    <ligand>
        <name>Zn(2+)</name>
        <dbReference type="ChEBI" id="CHEBI:29105"/>
        <note>catalytic</note>
    </ligand>
</feature>
<comment type="caution">
    <text evidence="25">The sequence shown here is derived from an EMBL/GenBank/DDBJ whole genome shotgun (WGS) entry which is preliminary data.</text>
</comment>
<evidence type="ECO:0000256" key="19">
    <source>
        <dbReference type="PIRSR" id="PIRSR634016-4"/>
    </source>
</evidence>
<dbReference type="InterPro" id="IPR042097">
    <property type="entry name" value="Aminopeptidase_N-like_N_sf"/>
</dbReference>
<dbReference type="Gene3D" id="2.60.40.1910">
    <property type="match status" value="1"/>
</dbReference>
<dbReference type="InterPro" id="IPR027268">
    <property type="entry name" value="Peptidase_M4/M1_CTD_sf"/>
</dbReference>
<keyword evidence="21" id="KW-0732">Signal</keyword>
<evidence type="ECO:0000256" key="1">
    <source>
        <dbReference type="ARBA" id="ARBA00004606"/>
    </source>
</evidence>
<keyword evidence="12" id="KW-1133">Transmembrane helix</keyword>
<evidence type="ECO:0000256" key="11">
    <source>
        <dbReference type="ARBA" id="ARBA00022968"/>
    </source>
</evidence>
<dbReference type="Proteomes" id="UP001353858">
    <property type="component" value="Unassembled WGS sequence"/>
</dbReference>
<dbReference type="GO" id="GO:0043171">
    <property type="term" value="P:peptide catabolic process"/>
    <property type="evidence" value="ECO:0007669"/>
    <property type="project" value="TreeGrafter"/>
</dbReference>
<evidence type="ECO:0000259" key="22">
    <source>
        <dbReference type="Pfam" id="PF01433"/>
    </source>
</evidence>
<feature type="domain" description="Aminopeptidase N-like N-terminal" evidence="24">
    <location>
        <begin position="29"/>
        <end position="220"/>
    </location>
</feature>
<dbReference type="GO" id="GO:0098552">
    <property type="term" value="C:side of membrane"/>
    <property type="evidence" value="ECO:0007669"/>
    <property type="project" value="UniProtKB-KW"/>
</dbReference>
<evidence type="ECO:0000259" key="23">
    <source>
        <dbReference type="Pfam" id="PF11838"/>
    </source>
</evidence>
<dbReference type="InterPro" id="IPR034016">
    <property type="entry name" value="M1_APN-typ"/>
</dbReference>
<evidence type="ECO:0000256" key="7">
    <source>
        <dbReference type="ARBA" id="ARBA00022692"/>
    </source>
</evidence>
<evidence type="ECO:0000256" key="10">
    <source>
        <dbReference type="ARBA" id="ARBA00022833"/>
    </source>
</evidence>
<gene>
    <name evidence="25" type="ORF">RN001_004184</name>
</gene>
<evidence type="ECO:0000256" key="16">
    <source>
        <dbReference type="ARBA" id="ARBA00023288"/>
    </source>
</evidence>
<dbReference type="PANTHER" id="PTHR11533:SF294">
    <property type="entry name" value="THYROTROPIN-RELEASING HORMONE-DEGRADING ECTOENZYME"/>
    <property type="match status" value="1"/>
</dbReference>
<evidence type="ECO:0000256" key="4">
    <source>
        <dbReference type="ARBA" id="ARBA00022438"/>
    </source>
</evidence>
<dbReference type="Gene3D" id="2.60.40.1730">
    <property type="entry name" value="tricorn interacting facor f3 domain"/>
    <property type="match status" value="1"/>
</dbReference>
<feature type="active site" description="Proton acceptor" evidence="17">
    <location>
        <position position="327"/>
    </location>
</feature>
<dbReference type="PRINTS" id="PR00756">
    <property type="entry name" value="ALADIPTASE"/>
</dbReference>
<evidence type="ECO:0000256" key="13">
    <source>
        <dbReference type="ARBA" id="ARBA00023049"/>
    </source>
</evidence>
<keyword evidence="15" id="KW-0325">Glycoprotein</keyword>
<feature type="signal peptide" evidence="21">
    <location>
        <begin position="1"/>
        <end position="17"/>
    </location>
</feature>
<dbReference type="GO" id="GO:0042277">
    <property type="term" value="F:peptide binding"/>
    <property type="evidence" value="ECO:0007669"/>
    <property type="project" value="TreeGrafter"/>
</dbReference>
<organism evidence="25 26">
    <name type="scientific">Aquatica leii</name>
    <dbReference type="NCBI Taxonomy" id="1421715"/>
    <lineage>
        <taxon>Eukaryota</taxon>
        <taxon>Metazoa</taxon>
        <taxon>Ecdysozoa</taxon>
        <taxon>Arthropoda</taxon>
        <taxon>Hexapoda</taxon>
        <taxon>Insecta</taxon>
        <taxon>Pterygota</taxon>
        <taxon>Neoptera</taxon>
        <taxon>Endopterygota</taxon>
        <taxon>Coleoptera</taxon>
        <taxon>Polyphaga</taxon>
        <taxon>Elateriformia</taxon>
        <taxon>Elateroidea</taxon>
        <taxon>Lampyridae</taxon>
        <taxon>Luciolinae</taxon>
        <taxon>Aquatica</taxon>
    </lineage>
</organism>
<keyword evidence="8 18" id="KW-0479">Metal-binding</keyword>
<evidence type="ECO:0000313" key="26">
    <source>
        <dbReference type="Proteomes" id="UP001353858"/>
    </source>
</evidence>
<evidence type="ECO:0000313" key="25">
    <source>
        <dbReference type="EMBL" id="KAK4880865.1"/>
    </source>
</evidence>